<keyword evidence="3" id="KW-1185">Reference proteome</keyword>
<evidence type="ECO:0000313" key="3">
    <source>
        <dbReference type="Proteomes" id="UP000031397"/>
    </source>
</evidence>
<evidence type="ECO:0000313" key="2">
    <source>
        <dbReference type="EMBL" id="QFX92117.1"/>
    </source>
</evidence>
<dbReference type="GeneID" id="74913006"/>
<name>A0A0C1M7H0_9LACO</name>
<dbReference type="AlphaFoldDB" id="A0A0C1M7H0"/>
<dbReference type="Proteomes" id="UP000327194">
    <property type="component" value="Chromosome"/>
</dbReference>
<dbReference type="RefSeq" id="WP_010022270.1">
    <property type="nucleotide sequence ID" value="NZ_AZDS01000002.1"/>
</dbReference>
<evidence type="ECO:0000313" key="4">
    <source>
        <dbReference type="Proteomes" id="UP000327194"/>
    </source>
</evidence>
<sequence length="198" mass="23324">MKLNELRDAQYVIDLVLMYQDAYIKKQRKEKLYSSLPVCELNDSEIIRLNPYNVTPNFKDKRSIWDFAPKHSQLNKTDDDFEVKTDQVKDRDQANRLGFIRNEFFKQKCYNGVNTIGDEFSGNITTVCDDESQFHDLIDDPIMLLEYAIIFVRNLNLSRLENAIDDNVAYHVEHYALGKVFEFEIFSDDDNFKIISLQ</sequence>
<dbReference type="KEGG" id="lfv:LF543_00320"/>
<reference evidence="1 3" key="1">
    <citation type="submission" date="2014-06" db="EMBL/GenBank/DDBJ databases">
        <title>Functional and comparative genomic analyses of the Drosophila gut microbiota identify candidate symbiosis factors.</title>
        <authorList>
            <person name="Newell P.D."/>
            <person name="Chaston J.M."/>
            <person name="Douglas A.E."/>
        </authorList>
    </citation>
    <scope>NUCLEOTIDE SEQUENCE [LARGE SCALE GENOMIC DNA]</scope>
    <source>
        <strain evidence="1 3">DmCS_002</strain>
    </source>
</reference>
<dbReference type="PATRIC" id="fig|1614.10.peg.1100"/>
<proteinExistence type="predicted"/>
<gene>
    <name evidence="2" type="ORF">LF543_00320</name>
    <name evidence="1" type="ORF">LfDm3_0318</name>
</gene>
<accession>A0A0C1M7H0</accession>
<dbReference type="EMBL" id="CP045562">
    <property type="protein sequence ID" value="QFX92117.1"/>
    <property type="molecule type" value="Genomic_DNA"/>
</dbReference>
<dbReference type="Proteomes" id="UP000031397">
    <property type="component" value="Unassembled WGS sequence"/>
</dbReference>
<dbReference type="EMBL" id="JOJZ01000009">
    <property type="protein sequence ID" value="KID42389.1"/>
    <property type="molecule type" value="Genomic_DNA"/>
</dbReference>
<organism evidence="1 3">
    <name type="scientific">Fructilactobacillus fructivorans</name>
    <dbReference type="NCBI Taxonomy" id="1614"/>
    <lineage>
        <taxon>Bacteria</taxon>
        <taxon>Bacillati</taxon>
        <taxon>Bacillota</taxon>
        <taxon>Bacilli</taxon>
        <taxon>Lactobacillales</taxon>
        <taxon>Lactobacillaceae</taxon>
        <taxon>Fructilactobacillus</taxon>
    </lineage>
</organism>
<reference evidence="2 4" key="2">
    <citation type="submission" date="2019-10" db="EMBL/GenBank/DDBJ databases">
        <title>Genome sequencing of Lactobacillus fructivorans.</title>
        <authorList>
            <person name="Kim K."/>
        </authorList>
    </citation>
    <scope>NUCLEOTIDE SEQUENCE [LARGE SCALE GENOMIC DNA]</scope>
    <source>
        <strain evidence="2 4">LF543</strain>
    </source>
</reference>
<evidence type="ECO:0000313" key="1">
    <source>
        <dbReference type="EMBL" id="KID42389.1"/>
    </source>
</evidence>
<protein>
    <submittedName>
        <fullName evidence="1">Uncharacterized protein</fullName>
    </submittedName>
</protein>